<feature type="signal peptide" evidence="2">
    <location>
        <begin position="1"/>
        <end position="28"/>
    </location>
</feature>
<dbReference type="OrthoDB" id="5410040at2759"/>
<comment type="caution">
    <text evidence="3">The sequence shown here is derived from an EMBL/GenBank/DDBJ whole genome shotgun (WGS) entry which is preliminary data.</text>
</comment>
<keyword evidence="2" id="KW-0732">Signal</keyword>
<keyword evidence="4" id="KW-1185">Reference proteome</keyword>
<dbReference type="GO" id="GO:0005759">
    <property type="term" value="C:mitochondrial matrix"/>
    <property type="evidence" value="ECO:0007669"/>
    <property type="project" value="TreeGrafter"/>
</dbReference>
<dbReference type="RefSeq" id="XP_024702595.1">
    <property type="nucleotide sequence ID" value="XM_024854937.1"/>
</dbReference>
<dbReference type="Proteomes" id="UP000234275">
    <property type="component" value="Unassembled WGS sequence"/>
</dbReference>
<dbReference type="GeneID" id="36562643"/>
<accession>A0A2I2G334</accession>
<feature type="chain" id="PRO_5014190812" description="Alpha-1,3-mannosyltransferase" evidence="2">
    <location>
        <begin position="29"/>
        <end position="138"/>
    </location>
</feature>
<evidence type="ECO:0000256" key="2">
    <source>
        <dbReference type="SAM" id="SignalP"/>
    </source>
</evidence>
<dbReference type="EMBL" id="MSFO01000006">
    <property type="protein sequence ID" value="PLB47293.1"/>
    <property type="molecule type" value="Genomic_DNA"/>
</dbReference>
<dbReference type="PANTHER" id="PTHR40020:SF1">
    <property type="entry name" value="CYTOCHROME C OXIDASE ASSEMBLY FACTOR 2"/>
    <property type="match status" value="1"/>
</dbReference>
<protein>
    <recommendedName>
        <fullName evidence="5">Alpha-1,3-mannosyltransferase</fullName>
    </recommendedName>
</protein>
<reference evidence="3 4" key="1">
    <citation type="submission" date="2016-12" db="EMBL/GenBank/DDBJ databases">
        <title>The genomes of Aspergillus section Nigri reveals drivers in fungal speciation.</title>
        <authorList>
            <consortium name="DOE Joint Genome Institute"/>
            <person name="Vesth T.C."/>
            <person name="Nybo J."/>
            <person name="Theobald S."/>
            <person name="Brandl J."/>
            <person name="Frisvad J.C."/>
            <person name="Nielsen K.F."/>
            <person name="Lyhne E.K."/>
            <person name="Kogle M.E."/>
            <person name="Kuo A."/>
            <person name="Riley R."/>
            <person name="Clum A."/>
            <person name="Nolan M."/>
            <person name="Lipzen A."/>
            <person name="Salamov A."/>
            <person name="Henrissat B."/>
            <person name="Wiebenga A."/>
            <person name="De Vries R.P."/>
            <person name="Grigoriev I.V."/>
            <person name="Mortensen U.H."/>
            <person name="Andersen M.R."/>
            <person name="Baker S.E."/>
        </authorList>
    </citation>
    <scope>NUCLEOTIDE SEQUENCE [LARGE SCALE GENOMIC DNA]</scope>
    <source>
        <strain evidence="3 4">IBT 23096</strain>
    </source>
</reference>
<evidence type="ECO:0000313" key="3">
    <source>
        <dbReference type="EMBL" id="PLB47293.1"/>
    </source>
</evidence>
<name>A0A2I2G334_9EURO</name>
<dbReference type="AlphaFoldDB" id="A0A2I2G334"/>
<dbReference type="VEuPathDB" id="FungiDB:P170DRAFT_511922"/>
<evidence type="ECO:0000313" key="4">
    <source>
        <dbReference type="Proteomes" id="UP000234275"/>
    </source>
</evidence>
<dbReference type="GO" id="GO:0033617">
    <property type="term" value="P:mitochondrial respiratory chain complex IV assembly"/>
    <property type="evidence" value="ECO:0007669"/>
    <property type="project" value="TreeGrafter"/>
</dbReference>
<organism evidence="3 4">
    <name type="scientific">Aspergillus steynii IBT 23096</name>
    <dbReference type="NCBI Taxonomy" id="1392250"/>
    <lineage>
        <taxon>Eukaryota</taxon>
        <taxon>Fungi</taxon>
        <taxon>Dikarya</taxon>
        <taxon>Ascomycota</taxon>
        <taxon>Pezizomycotina</taxon>
        <taxon>Eurotiomycetes</taxon>
        <taxon>Eurotiomycetidae</taxon>
        <taxon>Eurotiales</taxon>
        <taxon>Aspergillaceae</taxon>
        <taxon>Aspergillus</taxon>
        <taxon>Aspergillus subgen. Circumdati</taxon>
    </lineage>
</organism>
<proteinExistence type="predicted"/>
<evidence type="ECO:0000256" key="1">
    <source>
        <dbReference type="SAM" id="MobiDB-lite"/>
    </source>
</evidence>
<feature type="region of interest" description="Disordered" evidence="1">
    <location>
        <begin position="101"/>
        <end position="138"/>
    </location>
</feature>
<dbReference type="PANTHER" id="PTHR40020">
    <property type="entry name" value="CYTOCHROME C OXIDASE ASSEMBLY FACTOR 2"/>
    <property type="match status" value="1"/>
</dbReference>
<feature type="region of interest" description="Disordered" evidence="1">
    <location>
        <begin position="46"/>
        <end position="84"/>
    </location>
</feature>
<gene>
    <name evidence="3" type="ORF">P170DRAFT_511922</name>
</gene>
<sequence>MPPHLHPRSRSTTSLFAATLLASLCVVGIPHVFPCPAPRRTLADSQMMVNEDGQPIQRARRRRRKDVPGLDETTPSFTQQTPDDEVSTFLQLEEEAERLAKTGRECPVPKPRGVIGELLGFPSQKDTQLHQAPGREGQ</sequence>
<evidence type="ECO:0008006" key="5">
    <source>
        <dbReference type="Google" id="ProtNLM"/>
    </source>
</evidence>